<dbReference type="SUPFAM" id="SSF109998">
    <property type="entry name" value="Triger factor/SurA peptide-binding domain-like"/>
    <property type="match status" value="1"/>
</dbReference>
<dbReference type="PROSITE" id="PS50198">
    <property type="entry name" value="PPIC_PPIASE_2"/>
    <property type="match status" value="1"/>
</dbReference>
<dbReference type="Pfam" id="PF13145">
    <property type="entry name" value="Rotamase_2"/>
    <property type="match status" value="1"/>
</dbReference>
<feature type="signal peptide" evidence="8">
    <location>
        <begin position="1"/>
        <end position="42"/>
    </location>
</feature>
<dbReference type="InterPro" id="IPR027304">
    <property type="entry name" value="Trigger_fact/SurA_dom_sf"/>
</dbReference>
<dbReference type="OrthoDB" id="8929268at2"/>
<dbReference type="InterPro" id="IPR046357">
    <property type="entry name" value="PPIase_dom_sf"/>
</dbReference>
<dbReference type="InterPro" id="IPR000297">
    <property type="entry name" value="PPIase_PpiC"/>
</dbReference>
<proteinExistence type="inferred from homology"/>
<evidence type="ECO:0000256" key="2">
    <source>
        <dbReference type="ARBA" id="ARBA00007656"/>
    </source>
</evidence>
<organism evidence="10 11">
    <name type="scientific">Paraburkholderia xenovorans (strain LB400)</name>
    <dbReference type="NCBI Taxonomy" id="266265"/>
    <lineage>
        <taxon>Bacteria</taxon>
        <taxon>Pseudomonadati</taxon>
        <taxon>Pseudomonadota</taxon>
        <taxon>Betaproteobacteria</taxon>
        <taxon>Burkholderiales</taxon>
        <taxon>Burkholderiaceae</taxon>
        <taxon>Paraburkholderia</taxon>
    </lineage>
</organism>
<keyword evidence="4 8" id="KW-0732">Signal</keyword>
<dbReference type="EMBL" id="CP000271">
    <property type="protein sequence ID" value="ABE35785.1"/>
    <property type="molecule type" value="Genomic_DNA"/>
</dbReference>
<dbReference type="PANTHER" id="PTHR47245:SF1">
    <property type="entry name" value="FOLDASE PROTEIN PRSA"/>
    <property type="match status" value="1"/>
</dbReference>
<name>Q13JF4_PARXL</name>
<reference evidence="10 11" key="1">
    <citation type="journal article" date="2006" name="Proc. Natl. Acad. Sci. U.S.A.">
        <title>Burkholderia xenovorans LB400 harbors a multi-replicon, 9.73-Mbp genome shaped for versatility.</title>
        <authorList>
            <person name="Chain P.S."/>
            <person name="Denef V.J."/>
            <person name="Konstantinidis K.T."/>
            <person name="Vergez L.M."/>
            <person name="Agullo L."/>
            <person name="Reyes V.L."/>
            <person name="Hauser L."/>
            <person name="Cordova M."/>
            <person name="Gomez L."/>
            <person name="Gonzalez M."/>
            <person name="Land M."/>
            <person name="Lao V."/>
            <person name="Larimer F."/>
            <person name="LiPuma J.J."/>
            <person name="Mahenthiralingam E."/>
            <person name="Malfatti S.A."/>
            <person name="Marx C.J."/>
            <person name="Parnell J.J."/>
            <person name="Ramette A."/>
            <person name="Richardson P."/>
            <person name="Seeger M."/>
            <person name="Smith D."/>
            <person name="Spilker T."/>
            <person name="Sul W.J."/>
            <person name="Tsoi T.V."/>
            <person name="Ulrich L.E."/>
            <person name="Zhulin I.B."/>
            <person name="Tiedje J.M."/>
        </authorList>
    </citation>
    <scope>NUCLEOTIDE SEQUENCE [LARGE SCALE GENOMIC DNA]</scope>
    <source>
        <strain evidence="10 11">LB400</strain>
    </source>
</reference>
<accession>Q13JF4</accession>
<dbReference type="PANTHER" id="PTHR47245">
    <property type="entry name" value="PEPTIDYLPROLYL ISOMERASE"/>
    <property type="match status" value="1"/>
</dbReference>
<gene>
    <name evidence="10" type="ORF">Bxe_B0154</name>
</gene>
<feature type="chain" id="PRO_5007922955" description="peptidylprolyl isomerase" evidence="8">
    <location>
        <begin position="43"/>
        <end position="313"/>
    </location>
</feature>
<evidence type="ECO:0000256" key="8">
    <source>
        <dbReference type="SAM" id="SignalP"/>
    </source>
</evidence>
<evidence type="ECO:0000259" key="9">
    <source>
        <dbReference type="PROSITE" id="PS50198"/>
    </source>
</evidence>
<evidence type="ECO:0000313" key="11">
    <source>
        <dbReference type="Proteomes" id="UP000001817"/>
    </source>
</evidence>
<dbReference type="eggNOG" id="COG0760">
    <property type="taxonomic scope" value="Bacteria"/>
</dbReference>
<evidence type="ECO:0000256" key="1">
    <source>
        <dbReference type="ARBA" id="ARBA00000971"/>
    </source>
</evidence>
<evidence type="ECO:0000256" key="4">
    <source>
        <dbReference type="ARBA" id="ARBA00022729"/>
    </source>
</evidence>
<dbReference type="GO" id="GO:0003755">
    <property type="term" value="F:peptidyl-prolyl cis-trans isomerase activity"/>
    <property type="evidence" value="ECO:0007669"/>
    <property type="project" value="UniProtKB-KW"/>
</dbReference>
<comment type="catalytic activity">
    <reaction evidence="1">
        <text>[protein]-peptidylproline (omega=180) = [protein]-peptidylproline (omega=0)</text>
        <dbReference type="Rhea" id="RHEA:16237"/>
        <dbReference type="Rhea" id="RHEA-COMP:10747"/>
        <dbReference type="Rhea" id="RHEA-COMP:10748"/>
        <dbReference type="ChEBI" id="CHEBI:83833"/>
        <dbReference type="ChEBI" id="CHEBI:83834"/>
        <dbReference type="EC" id="5.2.1.8"/>
    </reaction>
</comment>
<sequence>MKTESNMQTIAPAIRRAVPNRIFAAGAVVVALCAAFTPLAHADNAPSKTPGGSLATAAAGSTPLPAGVVARVNNISITQDQVDQIVHTTNAPDTPALRANIKEQLIARELFRQAAEKDHYATKPEVQAAIDQAKNAAIVQAYLRDQIKPAPVTDADVKAQYDKVIATLGDSEYKPSVIAVKDAATAQTILDQLKKGVDFAQLAKQYSQGPAAAQGGAQNWISFKTPIQAGNTQNWPQPLAEALVKLPQGAVSSEPVQVGDAFWILRVDQKRPTQIPPFDQTKDVLRRQLEQAAMQKATAQVVVGLIRNAHIQQ</sequence>
<protein>
    <recommendedName>
        <fullName evidence="3">peptidylprolyl isomerase</fullName>
        <ecNumber evidence="3">5.2.1.8</ecNumber>
    </recommendedName>
</protein>
<dbReference type="RefSeq" id="WP_011493053.1">
    <property type="nucleotide sequence ID" value="NC_007952.1"/>
</dbReference>
<dbReference type="SUPFAM" id="SSF54534">
    <property type="entry name" value="FKBP-like"/>
    <property type="match status" value="1"/>
</dbReference>
<dbReference type="InterPro" id="IPR050245">
    <property type="entry name" value="PrsA_foldase"/>
</dbReference>
<evidence type="ECO:0000256" key="6">
    <source>
        <dbReference type="ARBA" id="ARBA00023235"/>
    </source>
</evidence>
<dbReference type="EC" id="5.2.1.8" evidence="3"/>
<keyword evidence="5 7" id="KW-0697">Rotamase</keyword>
<evidence type="ECO:0000256" key="5">
    <source>
        <dbReference type="ARBA" id="ARBA00023110"/>
    </source>
</evidence>
<evidence type="ECO:0000313" key="10">
    <source>
        <dbReference type="EMBL" id="ABE35785.1"/>
    </source>
</evidence>
<evidence type="ECO:0000256" key="3">
    <source>
        <dbReference type="ARBA" id="ARBA00013194"/>
    </source>
</evidence>
<dbReference type="KEGG" id="bxe:Bxe_B0154"/>
<comment type="similarity">
    <text evidence="2">Belongs to the PpiC/parvulin rotamase family.</text>
</comment>
<dbReference type="AlphaFoldDB" id="Q13JF4"/>
<dbReference type="Gene3D" id="3.10.50.40">
    <property type="match status" value="1"/>
</dbReference>
<dbReference type="KEGG" id="bxb:DR64_5503"/>
<evidence type="ECO:0000256" key="7">
    <source>
        <dbReference type="PROSITE-ProRule" id="PRU00278"/>
    </source>
</evidence>
<dbReference type="Gene3D" id="1.10.8.1040">
    <property type="match status" value="1"/>
</dbReference>
<dbReference type="Proteomes" id="UP000001817">
    <property type="component" value="Chromosome 2"/>
</dbReference>
<dbReference type="STRING" id="266265.Bxe_B0154"/>
<keyword evidence="6 7" id="KW-0413">Isomerase</keyword>
<feature type="domain" description="PpiC" evidence="9">
    <location>
        <begin position="170"/>
        <end position="269"/>
    </location>
</feature>
<keyword evidence="11" id="KW-1185">Reference proteome</keyword>